<name>A0AAE1YGM3_9LAMI</name>
<keyword evidence="3" id="KW-1185">Reference proteome</keyword>
<evidence type="ECO:0000313" key="2">
    <source>
        <dbReference type="EMBL" id="KAK4429824.1"/>
    </source>
</evidence>
<dbReference type="Proteomes" id="UP001293254">
    <property type="component" value="Unassembled WGS sequence"/>
</dbReference>
<dbReference type="PROSITE" id="PS50181">
    <property type="entry name" value="FBOX"/>
    <property type="match status" value="1"/>
</dbReference>
<dbReference type="AlphaFoldDB" id="A0AAE1YGM3"/>
<dbReference type="Pfam" id="PF24758">
    <property type="entry name" value="LRR_At5g56370"/>
    <property type="match status" value="1"/>
</dbReference>
<organism evidence="2 3">
    <name type="scientific">Sesamum alatum</name>
    <dbReference type="NCBI Taxonomy" id="300844"/>
    <lineage>
        <taxon>Eukaryota</taxon>
        <taxon>Viridiplantae</taxon>
        <taxon>Streptophyta</taxon>
        <taxon>Embryophyta</taxon>
        <taxon>Tracheophyta</taxon>
        <taxon>Spermatophyta</taxon>
        <taxon>Magnoliopsida</taxon>
        <taxon>eudicotyledons</taxon>
        <taxon>Gunneridae</taxon>
        <taxon>Pentapetalae</taxon>
        <taxon>asterids</taxon>
        <taxon>lamiids</taxon>
        <taxon>Lamiales</taxon>
        <taxon>Pedaliaceae</taxon>
        <taxon>Sesamum</taxon>
    </lineage>
</organism>
<dbReference type="InterPro" id="IPR036047">
    <property type="entry name" value="F-box-like_dom_sf"/>
</dbReference>
<dbReference type="InterPro" id="IPR001810">
    <property type="entry name" value="F-box_dom"/>
</dbReference>
<dbReference type="SUPFAM" id="SSF81383">
    <property type="entry name" value="F-box domain"/>
    <property type="match status" value="1"/>
</dbReference>
<dbReference type="Gene3D" id="3.80.10.10">
    <property type="entry name" value="Ribonuclease Inhibitor"/>
    <property type="match status" value="1"/>
</dbReference>
<dbReference type="EMBL" id="JACGWO010000004">
    <property type="protein sequence ID" value="KAK4429824.1"/>
    <property type="molecule type" value="Genomic_DNA"/>
</dbReference>
<protein>
    <submittedName>
        <fullName evidence="2">F-box/LRR-repeat protein</fullName>
    </submittedName>
</protein>
<dbReference type="InterPro" id="IPR055411">
    <property type="entry name" value="LRR_FXL15/At3g58940/PEG3-like"/>
</dbReference>
<dbReference type="PANTHER" id="PTHR34145:SF28">
    <property type="entry name" value="F-BOX DOMAIN-CONTAINING PROTEIN"/>
    <property type="match status" value="1"/>
</dbReference>
<reference evidence="2" key="1">
    <citation type="submission" date="2020-06" db="EMBL/GenBank/DDBJ databases">
        <authorList>
            <person name="Li T."/>
            <person name="Hu X."/>
            <person name="Zhang T."/>
            <person name="Song X."/>
            <person name="Zhang H."/>
            <person name="Dai N."/>
            <person name="Sheng W."/>
            <person name="Hou X."/>
            <person name="Wei L."/>
        </authorList>
    </citation>
    <scope>NUCLEOTIDE SEQUENCE</scope>
    <source>
        <strain evidence="2">3651</strain>
        <tissue evidence="2">Leaf</tissue>
    </source>
</reference>
<proteinExistence type="predicted"/>
<dbReference type="InterPro" id="IPR053772">
    <property type="entry name" value="At1g61320/At1g61330-like"/>
</dbReference>
<feature type="domain" description="F-box" evidence="1">
    <location>
        <begin position="70"/>
        <end position="118"/>
    </location>
</feature>
<dbReference type="PANTHER" id="PTHR34145">
    <property type="entry name" value="OS02G0105600 PROTEIN"/>
    <property type="match status" value="1"/>
</dbReference>
<dbReference type="SUPFAM" id="SSF52047">
    <property type="entry name" value="RNI-like"/>
    <property type="match status" value="1"/>
</dbReference>
<dbReference type="CDD" id="cd22160">
    <property type="entry name" value="F-box_AtFBL13-like"/>
    <property type="match status" value="1"/>
</dbReference>
<dbReference type="InterPro" id="IPR032675">
    <property type="entry name" value="LRR_dom_sf"/>
</dbReference>
<dbReference type="Gene3D" id="1.20.1280.50">
    <property type="match status" value="1"/>
</dbReference>
<gene>
    <name evidence="2" type="ORF">Salat_1283100</name>
</gene>
<accession>A0AAE1YGM3</accession>
<comment type="caution">
    <text evidence="2">The sequence shown here is derived from an EMBL/GenBank/DDBJ whole genome shotgun (WGS) entry which is preliminary data.</text>
</comment>
<reference evidence="2" key="2">
    <citation type="journal article" date="2024" name="Plant">
        <title>Genomic evolution and insights into agronomic trait innovations of Sesamum species.</title>
        <authorList>
            <person name="Miao H."/>
            <person name="Wang L."/>
            <person name="Qu L."/>
            <person name="Liu H."/>
            <person name="Sun Y."/>
            <person name="Le M."/>
            <person name="Wang Q."/>
            <person name="Wei S."/>
            <person name="Zheng Y."/>
            <person name="Lin W."/>
            <person name="Duan Y."/>
            <person name="Cao H."/>
            <person name="Xiong S."/>
            <person name="Wang X."/>
            <person name="Wei L."/>
            <person name="Li C."/>
            <person name="Ma Q."/>
            <person name="Ju M."/>
            <person name="Zhao R."/>
            <person name="Li G."/>
            <person name="Mu C."/>
            <person name="Tian Q."/>
            <person name="Mei H."/>
            <person name="Zhang T."/>
            <person name="Gao T."/>
            <person name="Zhang H."/>
        </authorList>
    </citation>
    <scope>NUCLEOTIDE SEQUENCE</scope>
    <source>
        <strain evidence="2">3651</strain>
    </source>
</reference>
<evidence type="ECO:0000313" key="3">
    <source>
        <dbReference type="Proteomes" id="UP001293254"/>
    </source>
</evidence>
<dbReference type="Pfam" id="PF12937">
    <property type="entry name" value="F-box-like"/>
    <property type="match status" value="1"/>
</dbReference>
<dbReference type="InterPro" id="IPR053781">
    <property type="entry name" value="F-box_AtFBL13-like"/>
</dbReference>
<sequence>MEKSSDFVVDTYLLDLPNCYLNRRPRFRAPPLQNVAVARQHHGTFQYQSLETGEKQQEQEQENGANAGGLDRLSALPDIICQHILSFLPARDARRTAFVSRRWRYMWYACASFTFDEREFHSQPPPLLQWYRSRHNFIRFVDEALEFRKTYFNDLSIEKFKVSMRFVEEVSPCLEKWIAFALERNVKELSIVAEMKDLIAVAEFFHPFRVPYLLPQAVFTAKSIQCLELVFCDLSNVSGSSIQLPFLRNLDMINVHMNDSIFTSILSGSPLLEKINLSLVCGLEKIHVTGDKLKMLVVFKCLPLEEVIVKAPNVESFLFRGKRHSPDKIDISSCRKLKFLWLQRASNLTDDSLEKVARLNPNLEIMILSHCSALKNAVIQSPNLWMFVLFKCKHLSLARIEAPNLRAFEYSGHMITFSSVVSSPKLDAIIHIEGPEICSRWYAKLKDMCARFDHCRSLWIRCEHDIDLIIPHEMRKPLLPQLQGLTELKIHVRYGRTNLSQLEDGIRWLFPGLKNLYVESGGSTHHFQYAGAIGDVGPAWRKCRDFIKQENDRF</sequence>
<evidence type="ECO:0000259" key="1">
    <source>
        <dbReference type="PROSITE" id="PS50181"/>
    </source>
</evidence>